<dbReference type="AlphaFoldDB" id="A0A4C1ZTP5"/>
<dbReference type="Proteomes" id="UP000299102">
    <property type="component" value="Unassembled WGS sequence"/>
</dbReference>
<accession>A0A4C1ZTP5</accession>
<organism evidence="1 2">
    <name type="scientific">Eumeta variegata</name>
    <name type="common">Bagworm moth</name>
    <name type="synonym">Eumeta japonica</name>
    <dbReference type="NCBI Taxonomy" id="151549"/>
    <lineage>
        <taxon>Eukaryota</taxon>
        <taxon>Metazoa</taxon>
        <taxon>Ecdysozoa</taxon>
        <taxon>Arthropoda</taxon>
        <taxon>Hexapoda</taxon>
        <taxon>Insecta</taxon>
        <taxon>Pterygota</taxon>
        <taxon>Neoptera</taxon>
        <taxon>Endopterygota</taxon>
        <taxon>Lepidoptera</taxon>
        <taxon>Glossata</taxon>
        <taxon>Ditrysia</taxon>
        <taxon>Tineoidea</taxon>
        <taxon>Psychidae</taxon>
        <taxon>Oiketicinae</taxon>
        <taxon>Eumeta</taxon>
    </lineage>
</organism>
<protein>
    <submittedName>
        <fullName evidence="1">Uncharacterized protein</fullName>
    </submittedName>
</protein>
<evidence type="ECO:0000313" key="1">
    <source>
        <dbReference type="EMBL" id="GBP90143.1"/>
    </source>
</evidence>
<comment type="caution">
    <text evidence="1">The sequence shown here is derived from an EMBL/GenBank/DDBJ whole genome shotgun (WGS) entry which is preliminary data.</text>
</comment>
<sequence length="85" mass="9542">MDDEVKKSGLLAVFRSHDKKRSGKKKGLVIIYAGSENGFVPNALLLFKAGTKFGDYHDYMNYEKWLHSQLMPNLPANSIVIVDNA</sequence>
<keyword evidence="2" id="KW-1185">Reference proteome</keyword>
<dbReference type="EMBL" id="BGZK01002061">
    <property type="protein sequence ID" value="GBP90143.1"/>
    <property type="molecule type" value="Genomic_DNA"/>
</dbReference>
<reference evidence="1 2" key="1">
    <citation type="journal article" date="2019" name="Commun. Biol.">
        <title>The bagworm genome reveals a unique fibroin gene that provides high tensile strength.</title>
        <authorList>
            <person name="Kono N."/>
            <person name="Nakamura H."/>
            <person name="Ohtoshi R."/>
            <person name="Tomita M."/>
            <person name="Numata K."/>
            <person name="Arakawa K."/>
        </authorList>
    </citation>
    <scope>NUCLEOTIDE SEQUENCE [LARGE SCALE GENOMIC DNA]</scope>
</reference>
<evidence type="ECO:0000313" key="2">
    <source>
        <dbReference type="Proteomes" id="UP000299102"/>
    </source>
</evidence>
<proteinExistence type="predicted"/>
<name>A0A4C1ZTP5_EUMVA</name>
<dbReference type="OrthoDB" id="2266637at2759"/>
<gene>
    <name evidence="1" type="ORF">EVAR_99403_1</name>
</gene>